<dbReference type="InterPro" id="IPR036509">
    <property type="entry name" value="Met_Sox_Rdtase_MsrA_sf"/>
</dbReference>
<comment type="similarity">
    <text evidence="1">Belongs to the MsrA Met sulfoxide reductase family.</text>
</comment>
<dbReference type="AlphaFoldDB" id="A0A087V141"/>
<dbReference type="NCBIfam" id="TIGR00401">
    <property type="entry name" value="msrA"/>
    <property type="match status" value="1"/>
</dbReference>
<dbReference type="PANTHER" id="PTHR43774:SF1">
    <property type="entry name" value="PEPTIDE METHIONINE SULFOXIDE REDUCTASE MSRA 2"/>
    <property type="match status" value="1"/>
</dbReference>
<evidence type="ECO:0000256" key="3">
    <source>
        <dbReference type="ARBA" id="ARBA00023002"/>
    </source>
</evidence>
<dbReference type="STRING" id="407821.A0A087V141"/>
<evidence type="ECO:0000313" key="7">
    <source>
        <dbReference type="EMBL" id="KFM83330.1"/>
    </source>
</evidence>
<dbReference type="Pfam" id="PF01625">
    <property type="entry name" value="PMSR"/>
    <property type="match status" value="1"/>
</dbReference>
<proteinExistence type="inferred from homology"/>
<dbReference type="EC" id="1.8.4.11" evidence="2"/>
<dbReference type="SUPFAM" id="SSF55068">
    <property type="entry name" value="Peptide methionine sulfoxide reductase"/>
    <property type="match status" value="1"/>
</dbReference>
<dbReference type="InterPro" id="IPR002569">
    <property type="entry name" value="Met_Sox_Rdtase_MsrA_dom"/>
</dbReference>
<protein>
    <recommendedName>
        <fullName evidence="2">peptide-methionine (S)-S-oxide reductase</fullName>
        <ecNumber evidence="2">1.8.4.11</ecNumber>
    </recommendedName>
    <alternativeName>
        <fullName evidence="4">Peptide-methionine (S)-S-oxide reductase</fullName>
    </alternativeName>
</protein>
<evidence type="ECO:0000259" key="5">
    <source>
        <dbReference type="Pfam" id="PF01625"/>
    </source>
</evidence>
<name>A0A087V141_STEMI</name>
<evidence type="ECO:0000313" key="8">
    <source>
        <dbReference type="Proteomes" id="UP000054359"/>
    </source>
</evidence>
<dbReference type="Proteomes" id="UP000054359">
    <property type="component" value="Unassembled WGS sequence"/>
</dbReference>
<dbReference type="InterPro" id="IPR049006">
    <property type="entry name" value="MsrA_helical"/>
</dbReference>
<dbReference type="GO" id="GO:0008113">
    <property type="term" value="F:peptide-methionine (S)-S-oxide reductase activity"/>
    <property type="evidence" value="ECO:0007669"/>
    <property type="project" value="UniProtKB-EC"/>
</dbReference>
<dbReference type="FunFam" id="3.30.1060.10:FF:000004">
    <property type="entry name" value="Peptide methionine sulfoxide reductase A5"/>
    <property type="match status" value="1"/>
</dbReference>
<evidence type="ECO:0000256" key="2">
    <source>
        <dbReference type="ARBA" id="ARBA00012502"/>
    </source>
</evidence>
<keyword evidence="8" id="KW-1185">Reference proteome</keyword>
<gene>
    <name evidence="7" type="ORF">X975_02068</name>
</gene>
<dbReference type="Pfam" id="PF20939">
    <property type="entry name" value="MsrA_helical"/>
    <property type="match status" value="1"/>
</dbReference>
<reference evidence="7 8" key="1">
    <citation type="submission" date="2013-11" db="EMBL/GenBank/DDBJ databases">
        <title>Genome sequencing of Stegodyphus mimosarum.</title>
        <authorList>
            <person name="Bechsgaard J."/>
        </authorList>
    </citation>
    <scope>NUCLEOTIDE SEQUENCE [LARGE SCALE GENOMIC DNA]</scope>
</reference>
<keyword evidence="3" id="KW-0560">Oxidoreductase</keyword>
<evidence type="ECO:0000256" key="4">
    <source>
        <dbReference type="ARBA" id="ARBA00030643"/>
    </source>
</evidence>
<evidence type="ECO:0000256" key="1">
    <source>
        <dbReference type="ARBA" id="ARBA00005591"/>
    </source>
</evidence>
<dbReference type="OMA" id="QCFWGAE"/>
<sequence length="220" mass="25191">MGISAGASSYRAVTRMDQPSNFKIATFAMGCFWHPDALFGCQKGVHRTRVGYTGGTHPNPTYRNLGDHTEAIEIDYDPDLTSYEKLLQLYWENHDPTEVHKRQYRSAIFYRDEEEKKLALDSKQKKEKLIGKPVVTAIEPFVRFYNAENYHQKYYLQTHHEKLFKSLGIKQSDLINSTIAAKLNGYLIGLNTVDAFNAECQAFGLSSEHIDYVRQMIAKG</sequence>
<feature type="domain" description="Peptide methionine sulphoxide reductase MsrA" evidence="5">
    <location>
        <begin position="25"/>
        <end position="160"/>
    </location>
</feature>
<feature type="domain" description="Selenoprotein methionine sulfoxide reductase A helical" evidence="6">
    <location>
        <begin position="168"/>
        <end position="217"/>
    </location>
</feature>
<evidence type="ECO:0000259" key="6">
    <source>
        <dbReference type="Pfam" id="PF20939"/>
    </source>
</evidence>
<organism evidence="7 8">
    <name type="scientific">Stegodyphus mimosarum</name>
    <name type="common">African social velvet spider</name>
    <dbReference type="NCBI Taxonomy" id="407821"/>
    <lineage>
        <taxon>Eukaryota</taxon>
        <taxon>Metazoa</taxon>
        <taxon>Ecdysozoa</taxon>
        <taxon>Arthropoda</taxon>
        <taxon>Chelicerata</taxon>
        <taxon>Arachnida</taxon>
        <taxon>Araneae</taxon>
        <taxon>Araneomorphae</taxon>
        <taxon>Entelegynae</taxon>
        <taxon>Eresoidea</taxon>
        <taxon>Eresidae</taxon>
        <taxon>Stegodyphus</taxon>
    </lineage>
</organism>
<dbReference type="HAMAP" id="MF_01401">
    <property type="entry name" value="MsrA"/>
    <property type="match status" value="1"/>
</dbReference>
<dbReference type="PANTHER" id="PTHR43774">
    <property type="entry name" value="PEPTIDE METHIONINE SULFOXIDE REDUCTASE"/>
    <property type="match status" value="1"/>
</dbReference>
<feature type="non-terminal residue" evidence="7">
    <location>
        <position position="220"/>
    </location>
</feature>
<dbReference type="EMBL" id="KL818077">
    <property type="protein sequence ID" value="KFM83330.1"/>
    <property type="molecule type" value="Genomic_DNA"/>
</dbReference>
<dbReference type="OrthoDB" id="77405at2759"/>
<dbReference type="Gene3D" id="3.30.1060.10">
    <property type="entry name" value="Peptide methionine sulphoxide reductase MsrA"/>
    <property type="match status" value="1"/>
</dbReference>
<accession>A0A087V141</accession>